<evidence type="ECO:0000313" key="2">
    <source>
        <dbReference type="EMBL" id="KAF6081819.1"/>
    </source>
</evidence>
<evidence type="ECO:0000313" key="3">
    <source>
        <dbReference type="Proteomes" id="UP000664940"/>
    </source>
</evidence>
<gene>
    <name evidence="2" type="ORF">HJG60_008826</name>
</gene>
<reference evidence="2 3" key="1">
    <citation type="journal article" date="2020" name="Nature">
        <title>Six reference-quality genomes reveal evolution of bat adaptations.</title>
        <authorList>
            <person name="Jebb D."/>
            <person name="Huang Z."/>
            <person name="Pippel M."/>
            <person name="Hughes G.M."/>
            <person name="Lavrichenko K."/>
            <person name="Devanna P."/>
            <person name="Winkler S."/>
            <person name="Jermiin L.S."/>
            <person name="Skirmuntt E.C."/>
            <person name="Katzourakis A."/>
            <person name="Burkitt-Gray L."/>
            <person name="Ray D.A."/>
            <person name="Sullivan K.A.M."/>
            <person name="Roscito J.G."/>
            <person name="Kirilenko B.M."/>
            <person name="Davalos L.M."/>
            <person name="Corthals A.P."/>
            <person name="Power M.L."/>
            <person name="Jones G."/>
            <person name="Ransome R.D."/>
            <person name="Dechmann D.K.N."/>
            <person name="Locatelli A.G."/>
            <person name="Puechmaille S.J."/>
            <person name="Fedrigo O."/>
            <person name="Jarvis E.D."/>
            <person name="Hiller M."/>
            <person name="Vernes S.C."/>
            <person name="Myers E.W."/>
            <person name="Teeling E.C."/>
        </authorList>
    </citation>
    <scope>NUCLEOTIDE SEQUENCE [LARGE SCALE GENOMIC DNA]</scope>
    <source>
        <strain evidence="2">Bat1K_MPI-CBG_1</strain>
    </source>
</reference>
<accession>A0A833YU47</accession>
<proteinExistence type="predicted"/>
<protein>
    <submittedName>
        <fullName evidence="2">Uncharacterized protein</fullName>
    </submittedName>
</protein>
<dbReference type="Proteomes" id="UP000664940">
    <property type="component" value="Unassembled WGS sequence"/>
</dbReference>
<feature type="compositionally biased region" description="Polar residues" evidence="1">
    <location>
        <begin position="109"/>
        <end position="118"/>
    </location>
</feature>
<evidence type="ECO:0000256" key="1">
    <source>
        <dbReference type="SAM" id="MobiDB-lite"/>
    </source>
</evidence>
<comment type="caution">
    <text evidence="2">The sequence shown here is derived from an EMBL/GenBank/DDBJ whole genome shotgun (WGS) entry which is preliminary data.</text>
</comment>
<name>A0A833YU47_9CHIR</name>
<organism evidence="2 3">
    <name type="scientific">Phyllostomus discolor</name>
    <name type="common">pale spear-nosed bat</name>
    <dbReference type="NCBI Taxonomy" id="89673"/>
    <lineage>
        <taxon>Eukaryota</taxon>
        <taxon>Metazoa</taxon>
        <taxon>Chordata</taxon>
        <taxon>Craniata</taxon>
        <taxon>Vertebrata</taxon>
        <taxon>Euteleostomi</taxon>
        <taxon>Mammalia</taxon>
        <taxon>Eutheria</taxon>
        <taxon>Laurasiatheria</taxon>
        <taxon>Chiroptera</taxon>
        <taxon>Yangochiroptera</taxon>
        <taxon>Phyllostomidae</taxon>
        <taxon>Phyllostominae</taxon>
        <taxon>Phyllostomus</taxon>
    </lineage>
</organism>
<feature type="region of interest" description="Disordered" evidence="1">
    <location>
        <begin position="54"/>
        <end position="182"/>
    </location>
</feature>
<dbReference type="AlphaFoldDB" id="A0A833YU47"/>
<sequence>MTEGAEVAWACRDVIPESLFRLEPPLWLGGGGIAVPRSQRRRHALPACASSGPALQPWSVRPCAPRTPEQTGMEIHGVPGSAEGLAGSRPVGWGPPRGPGFSPCPRSSVHITSAASSPQGPPCSVSLGPRAASDPTLSPLPLGDLHPTEPPTLDCAGVNGREPSIAQSTSGDPAAPSTPPWRLPSVLLLEGGPATRSSSRTPVRVFVVRPRLR</sequence>
<dbReference type="EMBL" id="JABVXQ010000013">
    <property type="protein sequence ID" value="KAF6081819.1"/>
    <property type="molecule type" value="Genomic_DNA"/>
</dbReference>